<keyword evidence="1" id="KW-0812">Transmembrane</keyword>
<feature type="transmembrane region" description="Helical" evidence="1">
    <location>
        <begin position="12"/>
        <end position="32"/>
    </location>
</feature>
<keyword evidence="1" id="KW-1133">Transmembrane helix</keyword>
<protein>
    <recommendedName>
        <fullName evidence="4">FAR-17a/AIG1-like protein</fullName>
    </recommendedName>
</protein>
<organism evidence="2 3">
    <name type="scientific">Ruminococcus flavefaciens</name>
    <dbReference type="NCBI Taxonomy" id="1265"/>
    <lineage>
        <taxon>Bacteria</taxon>
        <taxon>Bacillati</taxon>
        <taxon>Bacillota</taxon>
        <taxon>Clostridia</taxon>
        <taxon>Eubacteriales</taxon>
        <taxon>Oscillospiraceae</taxon>
        <taxon>Ruminococcus</taxon>
    </lineage>
</organism>
<dbReference type="RefSeq" id="WP_072951787.1">
    <property type="nucleotide sequence ID" value="NZ_FRCT01000012.1"/>
</dbReference>
<dbReference type="Proteomes" id="UP000184394">
    <property type="component" value="Unassembled WGS sequence"/>
</dbReference>
<feature type="transmembrane region" description="Helical" evidence="1">
    <location>
        <begin position="76"/>
        <end position="101"/>
    </location>
</feature>
<dbReference type="NCBIfam" id="NF038065">
    <property type="entry name" value="Pr6Pr"/>
    <property type="match status" value="1"/>
</dbReference>
<gene>
    <name evidence="2" type="ORF">SAMN04487860_11260</name>
</gene>
<keyword evidence="1" id="KW-0472">Membrane</keyword>
<evidence type="ECO:0000313" key="2">
    <source>
        <dbReference type="EMBL" id="SHM74615.1"/>
    </source>
</evidence>
<evidence type="ECO:0008006" key="4">
    <source>
        <dbReference type="Google" id="ProtNLM"/>
    </source>
</evidence>
<dbReference type="EMBL" id="FRCT01000012">
    <property type="protein sequence ID" value="SHM74615.1"/>
    <property type="molecule type" value="Genomic_DNA"/>
</dbReference>
<name>A0A1M7L9Q5_RUMFL</name>
<evidence type="ECO:0000256" key="1">
    <source>
        <dbReference type="SAM" id="Phobius"/>
    </source>
</evidence>
<proteinExistence type="predicted"/>
<dbReference type="OrthoDB" id="1823555at2"/>
<reference evidence="2 3" key="1">
    <citation type="submission" date="2016-11" db="EMBL/GenBank/DDBJ databases">
        <authorList>
            <person name="Jaros S."/>
            <person name="Januszkiewicz K."/>
            <person name="Wedrychowicz H."/>
        </authorList>
    </citation>
    <scope>NUCLEOTIDE SEQUENCE [LARGE SCALE GENOMIC DNA]</scope>
    <source>
        <strain evidence="2 3">Y1</strain>
    </source>
</reference>
<feature type="transmembrane region" description="Helical" evidence="1">
    <location>
        <begin position="197"/>
        <end position="215"/>
    </location>
</feature>
<feature type="transmembrane region" description="Helical" evidence="1">
    <location>
        <begin position="113"/>
        <end position="130"/>
    </location>
</feature>
<dbReference type="AlphaFoldDB" id="A0A1M7L9Q5"/>
<evidence type="ECO:0000313" key="3">
    <source>
        <dbReference type="Proteomes" id="UP000184394"/>
    </source>
</evidence>
<sequence length="230" mass="25537">MNTFTPKQKAVSCVLKIVVIFSAILGTFLSAYAGRHSFMGGSRVFMYFTIQSNIAIAIICAAGLKGLFRNKSVSDLWWVIKFVGTVSITLTGAVFCFVLAPTLGNAAWNLQNILTHVVVPVAAIIDFFVVGVSSNIKKSNTFWVIVPPILYAVYAGIGYVENWQFAEGYNYPYFFLNWGSSAGAFGFTDELPFMGCAWWIISLFVVLLIVGYLYLKIVDILKRFKNRNPS</sequence>
<accession>A0A1M7L9Q5</accession>
<feature type="transmembrane region" description="Helical" evidence="1">
    <location>
        <begin position="44"/>
        <end position="64"/>
    </location>
</feature>
<feature type="transmembrane region" description="Helical" evidence="1">
    <location>
        <begin position="142"/>
        <end position="160"/>
    </location>
</feature>
<dbReference type="InterPro" id="IPR049713">
    <property type="entry name" value="Pr6Pr-like"/>
</dbReference>